<dbReference type="Pfam" id="PF20901">
    <property type="entry name" value="Sf6_terminase"/>
    <property type="match status" value="1"/>
</dbReference>
<protein>
    <recommendedName>
        <fullName evidence="4">Terminase small subunit</fullName>
    </recommendedName>
</protein>
<dbReference type="Gene3D" id="1.10.10.60">
    <property type="entry name" value="Homeodomain-like"/>
    <property type="match status" value="1"/>
</dbReference>
<evidence type="ECO:0000313" key="3">
    <source>
        <dbReference type="Proteomes" id="UP001494588"/>
    </source>
</evidence>
<gene>
    <name evidence="2" type="ORF">V4C55_16615</name>
</gene>
<evidence type="ECO:0000313" key="2">
    <source>
        <dbReference type="EMBL" id="MEM5287350.1"/>
    </source>
</evidence>
<organism evidence="2 3">
    <name type="scientific">Paraburkholderia sabiae</name>
    <dbReference type="NCBI Taxonomy" id="273251"/>
    <lineage>
        <taxon>Bacteria</taxon>
        <taxon>Pseudomonadati</taxon>
        <taxon>Pseudomonadota</taxon>
        <taxon>Betaproteobacteria</taxon>
        <taxon>Burkholderiales</taxon>
        <taxon>Burkholderiaceae</taxon>
        <taxon>Paraburkholderia</taxon>
    </lineage>
</organism>
<feature type="region of interest" description="Disordered" evidence="1">
    <location>
        <begin position="127"/>
        <end position="168"/>
    </location>
</feature>
<dbReference type="RefSeq" id="WP_201649146.1">
    <property type="nucleotide sequence ID" value="NZ_CAJHCS010000004.1"/>
</dbReference>
<evidence type="ECO:0008006" key="4">
    <source>
        <dbReference type="Google" id="ProtNLM"/>
    </source>
</evidence>
<reference evidence="2 3" key="1">
    <citation type="submission" date="2024-01" db="EMBL/GenBank/DDBJ databases">
        <title>The diversity of rhizobia nodulating Mimosa spp. in eleven states of Brazil covering several biomes is determined by host plant, location, and edaphic factors.</title>
        <authorList>
            <person name="Rouws L."/>
            <person name="Barauna A."/>
            <person name="Beukes C."/>
            <person name="De Faria S.M."/>
            <person name="Gross E."/>
            <person name="Dos Reis Junior F.B."/>
            <person name="Simon M."/>
            <person name="Maluk M."/>
            <person name="Odee D.W."/>
            <person name="Kenicer G."/>
            <person name="Young J.P.W."/>
            <person name="Reis V.M."/>
            <person name="Zilli J."/>
            <person name="James E.K."/>
        </authorList>
    </citation>
    <scope>NUCLEOTIDE SEQUENCE [LARGE SCALE GENOMIC DNA]</scope>
    <source>
        <strain evidence="2 3">JPY77</strain>
    </source>
</reference>
<accession>A0ABU9QDY9</accession>
<dbReference type="Proteomes" id="UP001494588">
    <property type="component" value="Unassembled WGS sequence"/>
</dbReference>
<dbReference type="EMBL" id="JAZHGC010000012">
    <property type="protein sequence ID" value="MEM5287350.1"/>
    <property type="molecule type" value="Genomic_DNA"/>
</dbReference>
<feature type="region of interest" description="Disordered" evidence="1">
    <location>
        <begin position="1"/>
        <end position="27"/>
    </location>
</feature>
<sequence>MGITVKKEGGKVVQLPKKKAKTGPAPMPADKFAAMLEWIKRGESVAQASKRPGMPAESTFHAWRKKSDANDHAYREALSFQVDGMVDSVFPMLDNLFNGQKTVSETAKLRRAAMRIQHTQWLASRRDPAHYGGQIAGDDSTVKFVYSPDDHKPDTPPPSPPKEGTHDA</sequence>
<feature type="compositionally biased region" description="Basic and acidic residues" evidence="1">
    <location>
        <begin position="1"/>
        <end position="10"/>
    </location>
</feature>
<evidence type="ECO:0000256" key="1">
    <source>
        <dbReference type="SAM" id="MobiDB-lite"/>
    </source>
</evidence>
<keyword evidence="3" id="KW-1185">Reference proteome</keyword>
<proteinExistence type="predicted"/>
<dbReference type="InterPro" id="IPR048683">
    <property type="entry name" value="Sf6_terminase"/>
</dbReference>
<comment type="caution">
    <text evidence="2">The sequence shown here is derived from an EMBL/GenBank/DDBJ whole genome shotgun (WGS) entry which is preliminary data.</text>
</comment>
<name>A0ABU9QDY9_9BURK</name>